<evidence type="ECO:0000313" key="1">
    <source>
        <dbReference type="EMBL" id="AUP79846.1"/>
    </source>
</evidence>
<dbReference type="InterPro" id="IPR034660">
    <property type="entry name" value="DinB/YfiT-like"/>
</dbReference>
<organism evidence="1 2">
    <name type="scientific">Flavivirga eckloniae</name>
    <dbReference type="NCBI Taxonomy" id="1803846"/>
    <lineage>
        <taxon>Bacteria</taxon>
        <taxon>Pseudomonadati</taxon>
        <taxon>Bacteroidota</taxon>
        <taxon>Flavobacteriia</taxon>
        <taxon>Flavobacteriales</taxon>
        <taxon>Flavobacteriaceae</taxon>
        <taxon>Flavivirga</taxon>
    </lineage>
</organism>
<dbReference type="KEGG" id="fek:C1H87_14490"/>
<keyword evidence="2" id="KW-1185">Reference proteome</keyword>
<dbReference type="Proteomes" id="UP000235826">
    <property type="component" value="Chromosome"/>
</dbReference>
<dbReference type="AlphaFoldDB" id="A0A2K9PS10"/>
<reference evidence="1 2" key="1">
    <citation type="submission" date="2018-01" db="EMBL/GenBank/DDBJ databases">
        <title>Complete genome sequence of Flavivirga eckloniae ECD14 isolated from seaweed Ecklonia cava.</title>
        <authorList>
            <person name="Lee J.H."/>
            <person name="Baik K.S."/>
            <person name="Seong C.N."/>
        </authorList>
    </citation>
    <scope>NUCLEOTIDE SEQUENCE [LARGE SCALE GENOMIC DNA]</scope>
    <source>
        <strain evidence="1 2">ECD14</strain>
    </source>
</reference>
<evidence type="ECO:0000313" key="2">
    <source>
        <dbReference type="Proteomes" id="UP000235826"/>
    </source>
</evidence>
<gene>
    <name evidence="1" type="ORF">C1H87_14490</name>
</gene>
<proteinExistence type="predicted"/>
<protein>
    <submittedName>
        <fullName evidence="1">DUF1569 domain-containing protein</fullName>
    </submittedName>
</protein>
<name>A0A2K9PS10_9FLAO</name>
<dbReference type="RefSeq" id="WP_102756498.1">
    <property type="nucleotide sequence ID" value="NZ_CP025791.1"/>
</dbReference>
<accession>A0A2K9PS10</accession>
<sequence>MSDKKIAALNNLLSRIEDYVPYKDENNPAVSQASVGWQLDHTLKVINRVSESLEKSNPNDFKKDFNIIRSILFPFCFIPRGRAKSPKVVLPKNEISTTDLHDQLRDAKLHLNNIRFLNENAHFKHFIFGILPKVKTLRFLEMHTKHHLKIVWDILNK</sequence>
<dbReference type="Gene3D" id="1.20.120.450">
    <property type="entry name" value="dinb family like domain"/>
    <property type="match status" value="1"/>
</dbReference>
<dbReference type="OrthoDB" id="981199at2"/>
<dbReference type="EMBL" id="CP025791">
    <property type="protein sequence ID" value="AUP79846.1"/>
    <property type="molecule type" value="Genomic_DNA"/>
</dbReference>